<dbReference type="GeneID" id="85460438"/>
<comment type="caution">
    <text evidence="1">The sequence shown here is derived from an EMBL/GenBank/DDBJ whole genome shotgun (WGS) entry which is preliminary data.</text>
</comment>
<accession>A0AAJ0ABP4</accession>
<protein>
    <submittedName>
        <fullName evidence="1">Uncharacterized protein</fullName>
    </submittedName>
</protein>
<dbReference type="RefSeq" id="XP_060424956.1">
    <property type="nucleotide sequence ID" value="XM_060575912.1"/>
</dbReference>
<evidence type="ECO:0000313" key="1">
    <source>
        <dbReference type="EMBL" id="KAK1660192.1"/>
    </source>
</evidence>
<reference evidence="1" key="1">
    <citation type="submission" date="2021-06" db="EMBL/GenBank/DDBJ databases">
        <title>Comparative genomics, transcriptomics and evolutionary studies reveal genomic signatures of adaptation to plant cell wall in hemibiotrophic fungi.</title>
        <authorList>
            <consortium name="DOE Joint Genome Institute"/>
            <person name="Baroncelli R."/>
            <person name="Diaz J.F."/>
            <person name="Benocci T."/>
            <person name="Peng M."/>
            <person name="Battaglia E."/>
            <person name="Haridas S."/>
            <person name="Andreopoulos W."/>
            <person name="Labutti K."/>
            <person name="Pangilinan J."/>
            <person name="Floch G.L."/>
            <person name="Makela M.R."/>
            <person name="Henrissat B."/>
            <person name="Grigoriev I.V."/>
            <person name="Crouch J.A."/>
            <person name="De Vries R.P."/>
            <person name="Sukno S.A."/>
            <person name="Thon M.R."/>
        </authorList>
    </citation>
    <scope>NUCLEOTIDE SEQUENCE</scope>
    <source>
        <strain evidence="1">CBS 193.32</strain>
    </source>
</reference>
<gene>
    <name evidence="1" type="ORF">BDP55DRAFT_677550</name>
</gene>
<dbReference type="EMBL" id="JAHMHR010000052">
    <property type="protein sequence ID" value="KAK1660192.1"/>
    <property type="molecule type" value="Genomic_DNA"/>
</dbReference>
<name>A0AAJ0ABP4_9PEZI</name>
<evidence type="ECO:0000313" key="2">
    <source>
        <dbReference type="Proteomes" id="UP001224890"/>
    </source>
</evidence>
<dbReference type="Proteomes" id="UP001224890">
    <property type="component" value="Unassembled WGS sequence"/>
</dbReference>
<keyword evidence="2" id="KW-1185">Reference proteome</keyword>
<proteinExistence type="predicted"/>
<organism evidence="1 2">
    <name type="scientific">Colletotrichum godetiae</name>
    <dbReference type="NCBI Taxonomy" id="1209918"/>
    <lineage>
        <taxon>Eukaryota</taxon>
        <taxon>Fungi</taxon>
        <taxon>Dikarya</taxon>
        <taxon>Ascomycota</taxon>
        <taxon>Pezizomycotina</taxon>
        <taxon>Sordariomycetes</taxon>
        <taxon>Hypocreomycetidae</taxon>
        <taxon>Glomerellales</taxon>
        <taxon>Glomerellaceae</taxon>
        <taxon>Colletotrichum</taxon>
        <taxon>Colletotrichum acutatum species complex</taxon>
    </lineage>
</organism>
<sequence length="72" mass="8503">MSVFSFSCRWRLKQRVRIIITKYDRPQGEEKACRKEPWRGVELKESRSRSIETYGNPPYPAECSILTAGPRR</sequence>
<dbReference type="AlphaFoldDB" id="A0AAJ0ABP4"/>